<keyword evidence="2" id="KW-1185">Reference proteome</keyword>
<dbReference type="OrthoDB" id="9991317at2759"/>
<evidence type="ECO:0000313" key="1">
    <source>
        <dbReference type="EMBL" id="KAF9059083.1"/>
    </source>
</evidence>
<evidence type="ECO:0000313" key="2">
    <source>
        <dbReference type="Proteomes" id="UP000772434"/>
    </source>
</evidence>
<dbReference type="Proteomes" id="UP000772434">
    <property type="component" value="Unassembled WGS sequence"/>
</dbReference>
<comment type="caution">
    <text evidence="1">The sequence shown here is derived from an EMBL/GenBank/DDBJ whole genome shotgun (WGS) entry which is preliminary data.</text>
</comment>
<proteinExistence type="predicted"/>
<reference evidence="1" key="1">
    <citation type="submission" date="2020-11" db="EMBL/GenBank/DDBJ databases">
        <authorList>
            <consortium name="DOE Joint Genome Institute"/>
            <person name="Ahrendt S."/>
            <person name="Riley R."/>
            <person name="Andreopoulos W."/>
            <person name="Labutti K."/>
            <person name="Pangilinan J."/>
            <person name="Ruiz-Duenas F.J."/>
            <person name="Barrasa J.M."/>
            <person name="Sanchez-Garcia M."/>
            <person name="Camarero S."/>
            <person name="Miyauchi S."/>
            <person name="Serrano A."/>
            <person name="Linde D."/>
            <person name="Babiker R."/>
            <person name="Drula E."/>
            <person name="Ayuso-Fernandez I."/>
            <person name="Pacheco R."/>
            <person name="Padilla G."/>
            <person name="Ferreira P."/>
            <person name="Barriuso J."/>
            <person name="Kellner H."/>
            <person name="Castanera R."/>
            <person name="Alfaro M."/>
            <person name="Ramirez L."/>
            <person name="Pisabarro A.G."/>
            <person name="Kuo A."/>
            <person name="Tritt A."/>
            <person name="Lipzen A."/>
            <person name="He G."/>
            <person name="Yan M."/>
            <person name="Ng V."/>
            <person name="Cullen D."/>
            <person name="Martin F."/>
            <person name="Rosso M.-N."/>
            <person name="Henrissat B."/>
            <person name="Hibbett D."/>
            <person name="Martinez A.T."/>
            <person name="Grigoriev I.V."/>
        </authorList>
    </citation>
    <scope>NUCLEOTIDE SEQUENCE</scope>
    <source>
        <strain evidence="1">AH 40177</strain>
    </source>
</reference>
<sequence length="68" mass="7710">YRSVIATMWSISDSHAPQVANDVYRFLFKDGKNDSTQVAEALHYAIQNLQLNTQPSFATWVPFIHIGV</sequence>
<evidence type="ECO:0008006" key="3">
    <source>
        <dbReference type="Google" id="ProtNLM"/>
    </source>
</evidence>
<name>A0A9P5P8W4_9AGAR</name>
<protein>
    <recommendedName>
        <fullName evidence="3">CHAT domain-containing protein</fullName>
    </recommendedName>
</protein>
<dbReference type="AlphaFoldDB" id="A0A9P5P8W4"/>
<dbReference type="EMBL" id="JADNRY010000328">
    <property type="protein sequence ID" value="KAF9059083.1"/>
    <property type="molecule type" value="Genomic_DNA"/>
</dbReference>
<accession>A0A9P5P8W4</accession>
<feature type="non-terminal residue" evidence="1">
    <location>
        <position position="1"/>
    </location>
</feature>
<gene>
    <name evidence="1" type="ORF">BDP27DRAFT_1342171</name>
</gene>
<organism evidence="1 2">
    <name type="scientific">Rhodocollybia butyracea</name>
    <dbReference type="NCBI Taxonomy" id="206335"/>
    <lineage>
        <taxon>Eukaryota</taxon>
        <taxon>Fungi</taxon>
        <taxon>Dikarya</taxon>
        <taxon>Basidiomycota</taxon>
        <taxon>Agaricomycotina</taxon>
        <taxon>Agaricomycetes</taxon>
        <taxon>Agaricomycetidae</taxon>
        <taxon>Agaricales</taxon>
        <taxon>Marasmiineae</taxon>
        <taxon>Omphalotaceae</taxon>
        <taxon>Rhodocollybia</taxon>
    </lineage>
</organism>